<reference evidence="2 3" key="2">
    <citation type="journal article" date="2010" name="Nucleic Acids Res.">
        <title>BeetleBase in 2010: revisions to provide comprehensive genomic information for Tribolium castaneum.</title>
        <authorList>
            <person name="Kim H.S."/>
            <person name="Murphy T."/>
            <person name="Xia J."/>
            <person name="Caragea D."/>
            <person name="Park Y."/>
            <person name="Beeman R.W."/>
            <person name="Lorenzen M.D."/>
            <person name="Butcher S."/>
            <person name="Manak J.R."/>
            <person name="Brown S.J."/>
        </authorList>
    </citation>
    <scope>GENOME REANNOTATION</scope>
    <source>
        <strain evidence="2 3">Georgia GA2</strain>
    </source>
</reference>
<feature type="compositionally biased region" description="Acidic residues" evidence="1">
    <location>
        <begin position="526"/>
        <end position="540"/>
    </location>
</feature>
<feature type="compositionally biased region" description="Basic residues" evidence="1">
    <location>
        <begin position="867"/>
        <end position="881"/>
    </location>
</feature>
<dbReference type="EMBL" id="KQ971344">
    <property type="protein sequence ID" value="KYB27112.1"/>
    <property type="molecule type" value="Genomic_DNA"/>
</dbReference>
<gene>
    <name evidence="2" type="primary">AUGUSTUS-3.0.2_34718</name>
    <name evidence="2" type="ORF">TcasGA2_TC034718</name>
</gene>
<feature type="compositionally biased region" description="Basic and acidic residues" evidence="1">
    <location>
        <begin position="626"/>
        <end position="661"/>
    </location>
</feature>
<dbReference type="AlphaFoldDB" id="A0A139WGN3"/>
<feature type="compositionally biased region" description="Basic and acidic residues" evidence="1">
    <location>
        <begin position="789"/>
        <end position="805"/>
    </location>
</feature>
<feature type="region of interest" description="Disordered" evidence="1">
    <location>
        <begin position="404"/>
        <end position="452"/>
    </location>
</feature>
<reference evidence="2 3" key="1">
    <citation type="journal article" date="2008" name="Nature">
        <title>The genome of the model beetle and pest Tribolium castaneum.</title>
        <authorList>
            <consortium name="Tribolium Genome Sequencing Consortium"/>
            <person name="Richards S."/>
            <person name="Gibbs R.A."/>
            <person name="Weinstock G.M."/>
            <person name="Brown S.J."/>
            <person name="Denell R."/>
            <person name="Beeman R.W."/>
            <person name="Gibbs R."/>
            <person name="Beeman R.W."/>
            <person name="Brown S.J."/>
            <person name="Bucher G."/>
            <person name="Friedrich M."/>
            <person name="Grimmelikhuijzen C.J."/>
            <person name="Klingler M."/>
            <person name="Lorenzen M."/>
            <person name="Richards S."/>
            <person name="Roth S."/>
            <person name="Schroder R."/>
            <person name="Tautz D."/>
            <person name="Zdobnov E.M."/>
            <person name="Muzny D."/>
            <person name="Gibbs R.A."/>
            <person name="Weinstock G.M."/>
            <person name="Attaway T."/>
            <person name="Bell S."/>
            <person name="Buhay C.J."/>
            <person name="Chandrabose M.N."/>
            <person name="Chavez D."/>
            <person name="Clerk-Blankenburg K.P."/>
            <person name="Cree A."/>
            <person name="Dao M."/>
            <person name="Davis C."/>
            <person name="Chacko J."/>
            <person name="Dinh H."/>
            <person name="Dugan-Rocha S."/>
            <person name="Fowler G."/>
            <person name="Garner T.T."/>
            <person name="Garnes J."/>
            <person name="Gnirke A."/>
            <person name="Hawes A."/>
            <person name="Hernandez J."/>
            <person name="Hines S."/>
            <person name="Holder M."/>
            <person name="Hume J."/>
            <person name="Jhangiani S.N."/>
            <person name="Joshi V."/>
            <person name="Khan Z.M."/>
            <person name="Jackson L."/>
            <person name="Kovar C."/>
            <person name="Kowis A."/>
            <person name="Lee S."/>
            <person name="Lewis L.R."/>
            <person name="Margolis J."/>
            <person name="Morgan M."/>
            <person name="Nazareth L.V."/>
            <person name="Nguyen N."/>
            <person name="Okwuonu G."/>
            <person name="Parker D."/>
            <person name="Richards S."/>
            <person name="Ruiz S.J."/>
            <person name="Santibanez J."/>
            <person name="Savard J."/>
            <person name="Scherer S.E."/>
            <person name="Schneider B."/>
            <person name="Sodergren E."/>
            <person name="Tautz D."/>
            <person name="Vattahil S."/>
            <person name="Villasana D."/>
            <person name="White C.S."/>
            <person name="Wright R."/>
            <person name="Park Y."/>
            <person name="Beeman R.W."/>
            <person name="Lord J."/>
            <person name="Oppert B."/>
            <person name="Lorenzen M."/>
            <person name="Brown S."/>
            <person name="Wang L."/>
            <person name="Savard J."/>
            <person name="Tautz D."/>
            <person name="Richards S."/>
            <person name="Weinstock G."/>
            <person name="Gibbs R.A."/>
            <person name="Liu Y."/>
            <person name="Worley K."/>
            <person name="Weinstock G."/>
            <person name="Elsik C.G."/>
            <person name="Reese J.T."/>
            <person name="Elhaik E."/>
            <person name="Landan G."/>
            <person name="Graur D."/>
            <person name="Arensburger P."/>
            <person name="Atkinson P."/>
            <person name="Beeman R.W."/>
            <person name="Beidler J."/>
            <person name="Brown S.J."/>
            <person name="Demuth J.P."/>
            <person name="Drury D.W."/>
            <person name="Du Y.Z."/>
            <person name="Fujiwara H."/>
            <person name="Lorenzen M."/>
            <person name="Maselli V."/>
            <person name="Osanai M."/>
            <person name="Park Y."/>
            <person name="Robertson H.M."/>
            <person name="Tu Z."/>
            <person name="Wang J.J."/>
            <person name="Wang S."/>
            <person name="Richards S."/>
            <person name="Song H."/>
            <person name="Zhang L."/>
            <person name="Sodergren E."/>
            <person name="Werner D."/>
            <person name="Stanke M."/>
            <person name="Morgenstern B."/>
            <person name="Solovyev V."/>
            <person name="Kosarev P."/>
            <person name="Brown G."/>
            <person name="Chen H.C."/>
            <person name="Ermolaeva O."/>
            <person name="Hlavina W."/>
            <person name="Kapustin Y."/>
            <person name="Kiryutin B."/>
            <person name="Kitts P."/>
            <person name="Maglott D."/>
            <person name="Pruitt K."/>
            <person name="Sapojnikov V."/>
            <person name="Souvorov A."/>
            <person name="Mackey A.J."/>
            <person name="Waterhouse R.M."/>
            <person name="Wyder S."/>
            <person name="Zdobnov E.M."/>
            <person name="Zdobnov E.M."/>
            <person name="Wyder S."/>
            <person name="Kriventseva E.V."/>
            <person name="Kadowaki T."/>
            <person name="Bork P."/>
            <person name="Aranda M."/>
            <person name="Bao R."/>
            <person name="Beermann A."/>
            <person name="Berns N."/>
            <person name="Bolognesi R."/>
            <person name="Bonneton F."/>
            <person name="Bopp D."/>
            <person name="Brown S.J."/>
            <person name="Bucher G."/>
            <person name="Butts T."/>
            <person name="Chaumot A."/>
            <person name="Denell R.E."/>
            <person name="Ferrier D.E."/>
            <person name="Friedrich M."/>
            <person name="Gordon C.M."/>
            <person name="Jindra M."/>
            <person name="Klingler M."/>
            <person name="Lan Q."/>
            <person name="Lattorff H.M."/>
            <person name="Laudet V."/>
            <person name="von Levetsow C."/>
            <person name="Liu Z."/>
            <person name="Lutz R."/>
            <person name="Lynch J.A."/>
            <person name="da Fonseca R.N."/>
            <person name="Posnien N."/>
            <person name="Reuter R."/>
            <person name="Roth S."/>
            <person name="Savard J."/>
            <person name="Schinko J.B."/>
            <person name="Schmitt C."/>
            <person name="Schoppmeier M."/>
            <person name="Schroder R."/>
            <person name="Shippy T.D."/>
            <person name="Simonnet F."/>
            <person name="Marques-Souza H."/>
            <person name="Tautz D."/>
            <person name="Tomoyasu Y."/>
            <person name="Trauner J."/>
            <person name="Van der Zee M."/>
            <person name="Vervoort M."/>
            <person name="Wittkopp N."/>
            <person name="Wimmer E.A."/>
            <person name="Yang X."/>
            <person name="Jones A.K."/>
            <person name="Sattelle D.B."/>
            <person name="Ebert P.R."/>
            <person name="Nelson D."/>
            <person name="Scott J.G."/>
            <person name="Beeman R.W."/>
            <person name="Muthukrishnan S."/>
            <person name="Kramer K.J."/>
            <person name="Arakane Y."/>
            <person name="Beeman R.W."/>
            <person name="Zhu Q."/>
            <person name="Hogenkamp D."/>
            <person name="Dixit R."/>
            <person name="Oppert B."/>
            <person name="Jiang H."/>
            <person name="Zou Z."/>
            <person name="Marshall J."/>
            <person name="Elpidina E."/>
            <person name="Vinokurov K."/>
            <person name="Oppert C."/>
            <person name="Zou Z."/>
            <person name="Evans J."/>
            <person name="Lu Z."/>
            <person name="Zhao P."/>
            <person name="Sumathipala N."/>
            <person name="Altincicek B."/>
            <person name="Vilcinskas A."/>
            <person name="Williams M."/>
            <person name="Hultmark D."/>
            <person name="Hetru C."/>
            <person name="Jiang H."/>
            <person name="Grimmelikhuijzen C.J."/>
            <person name="Hauser F."/>
            <person name="Cazzamali G."/>
            <person name="Williamson M."/>
            <person name="Park Y."/>
            <person name="Li B."/>
            <person name="Tanaka Y."/>
            <person name="Predel R."/>
            <person name="Neupert S."/>
            <person name="Schachtner J."/>
            <person name="Verleyen P."/>
            <person name="Raible F."/>
            <person name="Bork P."/>
            <person name="Friedrich M."/>
            <person name="Walden K.K."/>
            <person name="Robertson H.M."/>
            <person name="Angeli S."/>
            <person name="Foret S."/>
            <person name="Bucher G."/>
            <person name="Schuetz S."/>
            <person name="Maleszka R."/>
            <person name="Wimmer E.A."/>
            <person name="Beeman R.W."/>
            <person name="Lorenzen M."/>
            <person name="Tomoyasu Y."/>
            <person name="Miller S.C."/>
            <person name="Grossmann D."/>
            <person name="Bucher G."/>
        </authorList>
    </citation>
    <scope>NUCLEOTIDE SEQUENCE [LARGE SCALE GENOMIC DNA]</scope>
    <source>
        <strain evidence="2 3">Georgia GA2</strain>
    </source>
</reference>
<feature type="compositionally biased region" description="Polar residues" evidence="1">
    <location>
        <begin position="47"/>
        <end position="57"/>
    </location>
</feature>
<proteinExistence type="predicted"/>
<dbReference type="eggNOG" id="KOG0352">
    <property type="taxonomic scope" value="Eukaryota"/>
</dbReference>
<feature type="region of interest" description="Disordered" evidence="1">
    <location>
        <begin position="1058"/>
        <end position="1081"/>
    </location>
</feature>
<feature type="compositionally biased region" description="Basic and acidic residues" evidence="1">
    <location>
        <begin position="425"/>
        <end position="445"/>
    </location>
</feature>
<evidence type="ECO:0000313" key="2">
    <source>
        <dbReference type="EMBL" id="KYB27112.1"/>
    </source>
</evidence>
<dbReference type="Proteomes" id="UP000007266">
    <property type="component" value="Linkage group 6"/>
</dbReference>
<accession>A0A139WGN3</accession>
<organism evidence="2 3">
    <name type="scientific">Tribolium castaneum</name>
    <name type="common">Red flour beetle</name>
    <dbReference type="NCBI Taxonomy" id="7070"/>
    <lineage>
        <taxon>Eukaryota</taxon>
        <taxon>Metazoa</taxon>
        <taxon>Ecdysozoa</taxon>
        <taxon>Arthropoda</taxon>
        <taxon>Hexapoda</taxon>
        <taxon>Insecta</taxon>
        <taxon>Pterygota</taxon>
        <taxon>Neoptera</taxon>
        <taxon>Endopterygota</taxon>
        <taxon>Coleoptera</taxon>
        <taxon>Polyphaga</taxon>
        <taxon>Cucujiformia</taxon>
        <taxon>Tenebrionidae</taxon>
        <taxon>Tenebrionidae incertae sedis</taxon>
        <taxon>Tribolium</taxon>
    </lineage>
</organism>
<dbReference type="STRING" id="7070.A0A139WGN3"/>
<evidence type="ECO:0000256" key="1">
    <source>
        <dbReference type="SAM" id="MobiDB-lite"/>
    </source>
</evidence>
<feature type="region of interest" description="Disordered" evidence="1">
    <location>
        <begin position="505"/>
        <end position="540"/>
    </location>
</feature>
<feature type="region of interest" description="Disordered" evidence="1">
    <location>
        <begin position="740"/>
        <end position="759"/>
    </location>
</feature>
<feature type="compositionally biased region" description="Basic and acidic residues" evidence="1">
    <location>
        <begin position="818"/>
        <end position="866"/>
    </location>
</feature>
<feature type="compositionally biased region" description="Basic and acidic residues" evidence="1">
    <location>
        <begin position="882"/>
        <end position="917"/>
    </location>
</feature>
<keyword evidence="3" id="KW-1185">Reference proteome</keyword>
<feature type="compositionally biased region" description="Basic and acidic residues" evidence="1">
    <location>
        <begin position="404"/>
        <end position="414"/>
    </location>
</feature>
<feature type="compositionally biased region" description="Polar residues" evidence="1">
    <location>
        <begin position="507"/>
        <end position="518"/>
    </location>
</feature>
<name>A0A139WGN3_TRICA</name>
<protein>
    <submittedName>
        <fullName evidence="2">Uncharacterized protein</fullName>
    </submittedName>
</protein>
<dbReference type="InParanoid" id="A0A139WGN3"/>
<sequence>MQHAAGLQYGQGAVNSHQSPTFADITQTGGNTTSSLRQFRKKEGPEKNTNTDLNDTSHIARVPPHNHYPARPNDYYRYPQQYPDYTTAPYKESPAQVKYSEIAETPLQNVDHLSKHKDLMDMCNLQQMPASRQQNYASNPALQYHPESQYQQYKYAQCRKYPPQENDFLAKLQRINPTMARSIMSDHHIRESQTTYPHHYQNQRYYPAHNPAYNYQYNYPSCNYRANQMPVGGAQYNDRSLSPRNLMMNYSNSQKISPNYQQYNPPEYAQHYQHRRVGTTLPQDYYQQCRSAPYNMPNHQETNENRSGSGGLRHFIENWAEEEAPSEITPIFKENVRLHGNDTNNEQVFVINSSDFPPCLENVSLVPTENGQYIIKTGALDNSIVRIKETENNGERTVNLQIVEKNEESGEKTTAETTVPYQENQTKDCDQTDQGEGDKAKTSEAKDEESIETSVIVANEASIIKDMPLIDEETPTEESNNLLEENHVTTTTKRTQRIFSVDDIIGTSPTQTRRNSLQFPPKGGDEDCVEKEDQDEEEDEEVELRDAISVEDNSVILEIGGALVQLNINQVNGTKILSVLALSESLVIDVNGNYQEGVEEEIEDLQCQNEVVIGEENEENEVTLEENLKKSDTKSLREEEDLKKTDEETKPIEEELKKRKQTDKEEILKKCDEEEIKISESVDETKKTEAESVERLKKCDEEELRKAESIDERKKIEVEKLKKRDEELKKAELIDEKKKTEVDKSKKRDEEELKKAESIDEKKKIEAEKLKKRDRKLCEVEQEVKKGETVDENEKIKLETVEKSKKREKKLKCEEEELLKKTEPMKDETCEKLKKREKKLTEENDEKLKKREDESHEKKKRDDEIKQKKKRDNHERKKREKKLSSEESEEKMKKVAGEEEVKKKRERSLSEEMKKPNVETNEDEEIVLKKHGKKAIIESDDSENEESGTKLNETKDKKIDDLIREEIFEECARLTEEISKKSEEVKEVEKPVTKAAKKLYVTDSSLKKPKLSKLEETVNKIKSLKEKTANKEEKKPSKKVTFNLDNEEMDRKKLSWEEYNNRKRKAPTNEPKNKIMENTVTSSDDINDETVKKLPDCALIRIVCEITKVNFSKCRFFM</sequence>
<evidence type="ECO:0000313" key="3">
    <source>
        <dbReference type="Proteomes" id="UP000007266"/>
    </source>
</evidence>
<feature type="compositionally biased region" description="Polar residues" evidence="1">
    <location>
        <begin position="13"/>
        <end position="37"/>
    </location>
</feature>
<feature type="region of interest" description="Disordered" evidence="1">
    <location>
        <begin position="1"/>
        <end position="76"/>
    </location>
</feature>
<dbReference type="OMA" id="DHHIRES"/>
<feature type="compositionally biased region" description="Polar residues" evidence="1">
    <location>
        <begin position="415"/>
        <end position="424"/>
    </location>
</feature>
<feature type="region of interest" description="Disordered" evidence="1">
    <location>
        <begin position="619"/>
        <end position="661"/>
    </location>
</feature>
<feature type="region of interest" description="Disordered" evidence="1">
    <location>
        <begin position="789"/>
        <end position="955"/>
    </location>
</feature>